<name>A0A846QZG7_9FLAO</name>
<gene>
    <name evidence="2" type="ORF">GGR42_000451</name>
</gene>
<keyword evidence="1" id="KW-1133">Transmembrane helix</keyword>
<sequence length="442" mass="51491">MSNDYRDPKFKKWLDKLQQESWQLELIISGFAIYGLMMVFEPIMLNIKEAGISNKEMASFIWIFTLSSCSILIFNLILHVILRGLWIGALGLRYVSGDIDYDKLNYTPKFTNYLKRKIGSFDKYIANLENYCSVLFAISFLLIFYVLAIFIVLALIALIGESIFNNDNISGNFKMILGISLAVLLLIGVLFTFIDFLTHGFLKKKKWLAKIYFPIYWVFSFITLSFLYRPLVHNFLDNRFGKRLSYVLIPLYTVILLLTSLNLIKSNYLSLNKDSSSIFANKNNYENLLRDEGDFVEYASIPSKVITDSYLKVFLKFTDNTENDVFDFNPGIKPEKDKRGYDFDIRFGASDEFLNPKKYDSIRKEYLKTFNDIHSVFIDSIKFKSDFVITSNHKDQLGFETYLKLDSIKDGKHLLAIKRLKKRKTDTTETTLITIPFWSFKD</sequence>
<keyword evidence="1" id="KW-0472">Membrane</keyword>
<dbReference type="AlphaFoldDB" id="A0A846QZG7"/>
<feature type="transmembrane region" description="Helical" evidence="1">
    <location>
        <begin position="214"/>
        <end position="232"/>
    </location>
</feature>
<reference evidence="2 3" key="1">
    <citation type="submission" date="2020-03" db="EMBL/GenBank/DDBJ databases">
        <title>Genomic Encyclopedia of Type Strains, Phase IV (KMG-IV): sequencing the most valuable type-strain genomes for metagenomic binning, comparative biology and taxonomic classification.</title>
        <authorList>
            <person name="Goeker M."/>
        </authorList>
    </citation>
    <scope>NUCLEOTIDE SEQUENCE [LARGE SCALE GENOMIC DNA]</scope>
    <source>
        <strain evidence="2 3">DSM 29762</strain>
    </source>
</reference>
<feature type="transmembrane region" description="Helical" evidence="1">
    <location>
        <begin position="179"/>
        <end position="202"/>
    </location>
</feature>
<feature type="transmembrane region" description="Helical" evidence="1">
    <location>
        <begin position="60"/>
        <end position="82"/>
    </location>
</feature>
<accession>A0A846QZG7</accession>
<protein>
    <submittedName>
        <fullName evidence="2">Uncharacterized protein</fullName>
    </submittedName>
</protein>
<organism evidence="2 3">
    <name type="scientific">Saonia flava</name>
    <dbReference type="NCBI Taxonomy" id="523696"/>
    <lineage>
        <taxon>Bacteria</taxon>
        <taxon>Pseudomonadati</taxon>
        <taxon>Bacteroidota</taxon>
        <taxon>Flavobacteriia</taxon>
        <taxon>Flavobacteriales</taxon>
        <taxon>Flavobacteriaceae</taxon>
        <taxon>Saonia</taxon>
    </lineage>
</organism>
<dbReference type="EMBL" id="JAATJJ010000001">
    <property type="protein sequence ID" value="NJB69989.1"/>
    <property type="molecule type" value="Genomic_DNA"/>
</dbReference>
<feature type="transmembrane region" description="Helical" evidence="1">
    <location>
        <begin position="21"/>
        <end position="40"/>
    </location>
</feature>
<evidence type="ECO:0000313" key="2">
    <source>
        <dbReference type="EMBL" id="NJB69989.1"/>
    </source>
</evidence>
<feature type="transmembrane region" description="Helical" evidence="1">
    <location>
        <begin position="244"/>
        <end position="264"/>
    </location>
</feature>
<proteinExistence type="predicted"/>
<keyword evidence="1" id="KW-0812">Transmembrane</keyword>
<evidence type="ECO:0000256" key="1">
    <source>
        <dbReference type="SAM" id="Phobius"/>
    </source>
</evidence>
<comment type="caution">
    <text evidence="2">The sequence shown here is derived from an EMBL/GenBank/DDBJ whole genome shotgun (WGS) entry which is preliminary data.</text>
</comment>
<dbReference type="Proteomes" id="UP000590442">
    <property type="component" value="Unassembled WGS sequence"/>
</dbReference>
<keyword evidence="3" id="KW-1185">Reference proteome</keyword>
<feature type="transmembrane region" description="Helical" evidence="1">
    <location>
        <begin position="134"/>
        <end position="159"/>
    </location>
</feature>
<evidence type="ECO:0000313" key="3">
    <source>
        <dbReference type="Proteomes" id="UP000590442"/>
    </source>
</evidence>
<dbReference type="RefSeq" id="WP_167960412.1">
    <property type="nucleotide sequence ID" value="NZ_JAATJJ010000001.1"/>
</dbReference>